<gene>
    <name evidence="2" type="ORF">CCAM_LOCUS20940</name>
</gene>
<feature type="compositionally biased region" description="Basic and acidic residues" evidence="1">
    <location>
        <begin position="92"/>
        <end position="106"/>
    </location>
</feature>
<accession>A0A484LSA2</accession>
<proteinExistence type="predicted"/>
<dbReference type="Proteomes" id="UP000595140">
    <property type="component" value="Unassembled WGS sequence"/>
</dbReference>
<reference evidence="2 3" key="1">
    <citation type="submission" date="2018-04" db="EMBL/GenBank/DDBJ databases">
        <authorList>
            <person name="Vogel A."/>
        </authorList>
    </citation>
    <scope>NUCLEOTIDE SEQUENCE [LARGE SCALE GENOMIC DNA]</scope>
</reference>
<sequence>MERLARAPPRPSGVPRNSTGQPRLILETTGGQANPIKREGSHKEVPRCRICLEQSGEPETSLEDRSRSDWAPSNQPGTQHENWNLRGTVFERMSRDGSRLGKGWERTRKRHSWARSGPSQVKSSHREKRTSQGEDEAQS</sequence>
<feature type="compositionally biased region" description="Polar residues" evidence="1">
    <location>
        <begin position="71"/>
        <end position="82"/>
    </location>
</feature>
<feature type="compositionally biased region" description="Basic and acidic residues" evidence="1">
    <location>
        <begin position="36"/>
        <end position="47"/>
    </location>
</feature>
<dbReference type="AlphaFoldDB" id="A0A484LSA2"/>
<name>A0A484LSA2_9ASTE</name>
<protein>
    <submittedName>
        <fullName evidence="2">Uncharacterized protein</fullName>
    </submittedName>
</protein>
<evidence type="ECO:0000256" key="1">
    <source>
        <dbReference type="SAM" id="MobiDB-lite"/>
    </source>
</evidence>
<keyword evidence="3" id="KW-1185">Reference proteome</keyword>
<dbReference type="EMBL" id="OOIL02001901">
    <property type="protein sequence ID" value="VFQ79164.1"/>
    <property type="molecule type" value="Genomic_DNA"/>
</dbReference>
<feature type="region of interest" description="Disordered" evidence="1">
    <location>
        <begin position="1"/>
        <end position="139"/>
    </location>
</feature>
<evidence type="ECO:0000313" key="2">
    <source>
        <dbReference type="EMBL" id="VFQ79164.1"/>
    </source>
</evidence>
<organism evidence="2 3">
    <name type="scientific">Cuscuta campestris</name>
    <dbReference type="NCBI Taxonomy" id="132261"/>
    <lineage>
        <taxon>Eukaryota</taxon>
        <taxon>Viridiplantae</taxon>
        <taxon>Streptophyta</taxon>
        <taxon>Embryophyta</taxon>
        <taxon>Tracheophyta</taxon>
        <taxon>Spermatophyta</taxon>
        <taxon>Magnoliopsida</taxon>
        <taxon>eudicotyledons</taxon>
        <taxon>Gunneridae</taxon>
        <taxon>Pentapetalae</taxon>
        <taxon>asterids</taxon>
        <taxon>lamiids</taxon>
        <taxon>Solanales</taxon>
        <taxon>Convolvulaceae</taxon>
        <taxon>Cuscuteae</taxon>
        <taxon>Cuscuta</taxon>
        <taxon>Cuscuta subgen. Grammica</taxon>
        <taxon>Cuscuta sect. Cleistogrammica</taxon>
    </lineage>
</organism>
<evidence type="ECO:0000313" key="3">
    <source>
        <dbReference type="Proteomes" id="UP000595140"/>
    </source>
</evidence>